<proteinExistence type="predicted"/>
<dbReference type="PANTHER" id="PTHR33987">
    <property type="entry name" value="CALCINEURIN-LIKE METALLO-PHOSPHOESTERASE SUPERFAMILY PROTEIN"/>
    <property type="match status" value="1"/>
</dbReference>
<sequence>MKRNTLFVFLLLLSACKYKHVDKHIDNESQKLKSYKIAFGSCSHQDQPQPLWDEVVSESADIWIWLGDNIYGDSENMDTLRAKYLRQKLNPEYQVLMKQTKIIGTWDDHDFGENNAGKNYPAKEASQQELLDFLDVPMDDERRRRAGVYTSYDLGDSAFQIKILLLDTRYFRDDLKMLNDSIVADSVGTILGDAQWVWLESVLAQSTADVHLFASGIQFLPEEHIYEKWANFPKDREKLLQLIHQYQINRPIVLSGDRHIGEISRLDYQGQLVYDLTSSSLTHGWSEHRKEPNKHRIGNIVYDMNYGVLEISSDGIISGYLKSHDQSILEKTVLTF</sequence>
<evidence type="ECO:0000313" key="2">
    <source>
        <dbReference type="EMBL" id="UXP32274.1"/>
    </source>
</evidence>
<dbReference type="SUPFAM" id="SSF56300">
    <property type="entry name" value="Metallo-dependent phosphatases"/>
    <property type="match status" value="1"/>
</dbReference>
<dbReference type="Gene3D" id="3.60.21.70">
    <property type="entry name" value="PhoD-like phosphatase"/>
    <property type="match status" value="1"/>
</dbReference>
<dbReference type="Proteomes" id="UP001065174">
    <property type="component" value="Chromosome"/>
</dbReference>
<dbReference type="PANTHER" id="PTHR33987:SF1">
    <property type="entry name" value="CALCINEURIN-LIKE METALLO-PHOSPHOESTERASE SUPERFAMILY PROTEIN"/>
    <property type="match status" value="1"/>
</dbReference>
<dbReference type="EMBL" id="CP106679">
    <property type="protein sequence ID" value="UXP32274.1"/>
    <property type="molecule type" value="Genomic_DNA"/>
</dbReference>
<protein>
    <submittedName>
        <fullName evidence="2">Alkaline phosphatase family protein</fullName>
    </submittedName>
</protein>
<gene>
    <name evidence="2" type="ORF">N6H18_18205</name>
</gene>
<dbReference type="CDD" id="cd07389">
    <property type="entry name" value="MPP_PhoD"/>
    <property type="match status" value="1"/>
</dbReference>
<dbReference type="Pfam" id="PF09423">
    <property type="entry name" value="PhoD"/>
    <property type="match status" value="1"/>
</dbReference>
<dbReference type="InterPro" id="IPR029052">
    <property type="entry name" value="Metallo-depent_PP-like"/>
</dbReference>
<dbReference type="InterPro" id="IPR038607">
    <property type="entry name" value="PhoD-like_sf"/>
</dbReference>
<evidence type="ECO:0000313" key="3">
    <source>
        <dbReference type="Proteomes" id="UP001065174"/>
    </source>
</evidence>
<dbReference type="RefSeq" id="WP_262309710.1">
    <property type="nucleotide sequence ID" value="NZ_CP106679.1"/>
</dbReference>
<dbReference type="InterPro" id="IPR018946">
    <property type="entry name" value="PhoD-like_MPP"/>
</dbReference>
<feature type="domain" description="PhoD-like phosphatase metallophosphatase" evidence="1">
    <location>
        <begin position="38"/>
        <end position="291"/>
    </location>
</feature>
<dbReference type="PROSITE" id="PS51257">
    <property type="entry name" value="PROKAR_LIPOPROTEIN"/>
    <property type="match status" value="1"/>
</dbReference>
<keyword evidence="3" id="KW-1185">Reference proteome</keyword>
<name>A0ABY6CP09_9BACT</name>
<evidence type="ECO:0000259" key="1">
    <source>
        <dbReference type="Pfam" id="PF09423"/>
    </source>
</evidence>
<accession>A0ABY6CP09</accession>
<reference evidence="2" key="1">
    <citation type="submission" date="2022-09" db="EMBL/GenBank/DDBJ databases">
        <title>Comparative genomics and taxonomic characterization of three novel marine species of genus Reichenbachiella exhibiting antioxidant and polysaccharide degradation activities.</title>
        <authorList>
            <person name="Muhammad N."/>
            <person name="Lee Y.-J."/>
            <person name="Ko J."/>
            <person name="Kim S.-G."/>
        </authorList>
    </citation>
    <scope>NUCLEOTIDE SEQUENCE</scope>
    <source>
        <strain evidence="2">BKB1-1</strain>
    </source>
</reference>
<organism evidence="2 3">
    <name type="scientific">Reichenbachiella agarivorans</name>
    <dbReference type="NCBI Taxonomy" id="2979464"/>
    <lineage>
        <taxon>Bacteria</taxon>
        <taxon>Pseudomonadati</taxon>
        <taxon>Bacteroidota</taxon>
        <taxon>Cytophagia</taxon>
        <taxon>Cytophagales</taxon>
        <taxon>Reichenbachiellaceae</taxon>
        <taxon>Reichenbachiella</taxon>
    </lineage>
</organism>